<feature type="compositionally biased region" description="Polar residues" evidence="1">
    <location>
        <begin position="21"/>
        <end position="31"/>
    </location>
</feature>
<dbReference type="Ensembl" id="ENSAMXT00005008790.1">
    <property type="protein sequence ID" value="ENSAMXP00005007815.1"/>
    <property type="gene ID" value="ENSAMXG00005004622.1"/>
</dbReference>
<evidence type="ECO:0000313" key="3">
    <source>
        <dbReference type="Proteomes" id="UP000694621"/>
    </source>
</evidence>
<dbReference type="Proteomes" id="UP000694621">
    <property type="component" value="Unplaced"/>
</dbReference>
<reference evidence="2" key="1">
    <citation type="submission" date="2025-08" db="UniProtKB">
        <authorList>
            <consortium name="Ensembl"/>
        </authorList>
    </citation>
    <scope>IDENTIFICATION</scope>
</reference>
<evidence type="ECO:0000256" key="1">
    <source>
        <dbReference type="SAM" id="MobiDB-lite"/>
    </source>
</evidence>
<name>A0A8B9H6I8_ASTMX</name>
<dbReference type="AlphaFoldDB" id="A0A8B9H6I8"/>
<organism evidence="2 3">
    <name type="scientific">Astyanax mexicanus</name>
    <name type="common">Blind cave fish</name>
    <name type="synonym">Astyanax fasciatus mexicanus</name>
    <dbReference type="NCBI Taxonomy" id="7994"/>
    <lineage>
        <taxon>Eukaryota</taxon>
        <taxon>Metazoa</taxon>
        <taxon>Chordata</taxon>
        <taxon>Craniata</taxon>
        <taxon>Vertebrata</taxon>
        <taxon>Euteleostomi</taxon>
        <taxon>Actinopterygii</taxon>
        <taxon>Neopterygii</taxon>
        <taxon>Teleostei</taxon>
        <taxon>Ostariophysi</taxon>
        <taxon>Characiformes</taxon>
        <taxon>Characoidei</taxon>
        <taxon>Acestrorhamphidae</taxon>
        <taxon>Acestrorhamphinae</taxon>
        <taxon>Astyanax</taxon>
    </lineage>
</organism>
<proteinExistence type="predicted"/>
<feature type="region of interest" description="Disordered" evidence="1">
    <location>
        <begin position="1"/>
        <end position="31"/>
    </location>
</feature>
<protein>
    <submittedName>
        <fullName evidence="2">Uncharacterized protein</fullName>
    </submittedName>
</protein>
<sequence>MADNVLDSGPPSAKRPKLSSPALSVSASDGNGKNKTFLNHFSLYIFSSSQARLHSSVADCSFPAKLFLDLNWLPLISLLYFPAHLSELIPLHTLLNAYPRLT</sequence>
<evidence type="ECO:0000313" key="2">
    <source>
        <dbReference type="Ensembl" id="ENSAMXP00005007815.1"/>
    </source>
</evidence>
<accession>A0A8B9H6I8</accession>